<dbReference type="STRING" id="1513271.XM47_08410"/>
<organism evidence="1 2">
    <name type="scientific">Catenovulum maritimum</name>
    <dbReference type="NCBI Taxonomy" id="1513271"/>
    <lineage>
        <taxon>Bacteria</taxon>
        <taxon>Pseudomonadati</taxon>
        <taxon>Pseudomonadota</taxon>
        <taxon>Gammaproteobacteria</taxon>
        <taxon>Alteromonadales</taxon>
        <taxon>Alteromonadaceae</taxon>
        <taxon>Catenovulum</taxon>
    </lineage>
</organism>
<dbReference type="EMBL" id="LAZL01000010">
    <property type="protein sequence ID" value="KMT65704.1"/>
    <property type="molecule type" value="Genomic_DNA"/>
</dbReference>
<dbReference type="Pfam" id="PF14305">
    <property type="entry name" value="ATPgrasp_TupA"/>
    <property type="match status" value="1"/>
</dbReference>
<evidence type="ECO:0000313" key="2">
    <source>
        <dbReference type="Proteomes" id="UP000037600"/>
    </source>
</evidence>
<dbReference type="RefSeq" id="WP_048691575.1">
    <property type="nucleotide sequence ID" value="NZ_KQ130487.1"/>
</dbReference>
<evidence type="ECO:0000313" key="1">
    <source>
        <dbReference type="EMBL" id="KMT65704.1"/>
    </source>
</evidence>
<accession>A0A0J8GWN5</accession>
<dbReference type="Proteomes" id="UP000037600">
    <property type="component" value="Unassembled WGS sequence"/>
</dbReference>
<proteinExistence type="predicted"/>
<name>A0A0J8GWN5_9ALTE</name>
<dbReference type="InterPro" id="IPR029465">
    <property type="entry name" value="ATPgrasp_TupA"/>
</dbReference>
<protein>
    <recommendedName>
        <fullName evidence="3">Glycosyl transferase</fullName>
    </recommendedName>
</protein>
<comment type="caution">
    <text evidence="1">The sequence shown here is derived from an EMBL/GenBank/DDBJ whole genome shotgun (WGS) entry which is preliminary data.</text>
</comment>
<sequence>MRISQFKKKYLSSDKRTIKKKYKQVFGFEPNLKNPKRFTEIINWCKLHIRTKLMTQCSDKLAVREYVKDKIGEEYLVPLLAYGKTWDSINFTQLEAPFIIKTNHGSGGNKIVHDISKLDHLTSKNQFSDWLRENYYCGLREWQYKNIKPQILVEKLLMNSENEIPDDYKFYCFNYGSDIELIIEITRGRFKQIKRAFYTEDWTKLPTQVAFPMCIEELKPPENFKLMCDLTRKLAKPFKYVRVDLYNVDGEIFFGELTFSPFSGLMEITPDEWDFVLGEKLLKTGVLNQ</sequence>
<dbReference type="SUPFAM" id="SSF56059">
    <property type="entry name" value="Glutathione synthetase ATP-binding domain-like"/>
    <property type="match status" value="1"/>
</dbReference>
<evidence type="ECO:0008006" key="3">
    <source>
        <dbReference type="Google" id="ProtNLM"/>
    </source>
</evidence>
<gene>
    <name evidence="1" type="ORF">XM47_08410</name>
</gene>
<dbReference type="AlphaFoldDB" id="A0A0J8GWN5"/>
<dbReference type="OrthoDB" id="9791827at2"/>
<keyword evidence="2" id="KW-1185">Reference proteome</keyword>
<reference evidence="1 2" key="1">
    <citation type="submission" date="2015-04" db="EMBL/GenBank/DDBJ databases">
        <title>Draft Genome Sequence of the Novel Agar-Digesting Marine Bacterium Q1.</title>
        <authorList>
            <person name="Li Y."/>
            <person name="Li D."/>
            <person name="Chen G."/>
            <person name="Du Z."/>
        </authorList>
    </citation>
    <scope>NUCLEOTIDE SEQUENCE [LARGE SCALE GENOMIC DNA]</scope>
    <source>
        <strain evidence="1 2">Q1</strain>
    </source>
</reference>
<dbReference type="PATRIC" id="fig|1513271.3.peg.1714"/>